<protein>
    <submittedName>
        <fullName evidence="3">Relaxase/mobilization nuclease domain-containing protein</fullName>
    </submittedName>
</protein>
<evidence type="ECO:0000256" key="1">
    <source>
        <dbReference type="SAM" id="MobiDB-lite"/>
    </source>
</evidence>
<feature type="region of interest" description="Disordered" evidence="1">
    <location>
        <begin position="580"/>
        <end position="613"/>
    </location>
</feature>
<dbReference type="Proteomes" id="UP001589795">
    <property type="component" value="Unassembled WGS sequence"/>
</dbReference>
<dbReference type="Pfam" id="PF03432">
    <property type="entry name" value="Relaxase"/>
    <property type="match status" value="1"/>
</dbReference>
<sequence length="712" mass="79099">MVMGRVNAVTAVTGRLFEEDWGKVGRGRSIGHARHMARAAQGASPAVFKMIRTGGCSSPGQLSAQFNYLFSKSVDIHDSRGLLDGAKTLCPDQIEAAVSRWSDHWKGQMNAARTSHLLMSFPRGTKPSHVSLIAGEICREKLGGRFDYMIAVHTDSPNKNPHAHVIVNRRGQEGDYFILRRGTEYSYEAFKEAMVDHADRYGIRLEATSRLQRGHLRYPPTDEEWRRARENAVQTGRAFEAPEGKPRIGEDLSRATQEVRDWSLRYRELGSFASQQNLQDLATAFEKASSVLAGGGAILAKGEPYMSLVEDFDTAAANLRRAVDDAEERITDAAPNQRPAMERKLAEALTSVEHLQPLGTRSRDLHEAASEEGIYSAQNLGMVNTRFALEGRDKLTAALDGTGIDPVEVEARMRVGATSAALEARWVQQDLQSVADLRGLDLRDQAQLQQAIVVVDAAYDRVADAYGVDDAIHGRAASRHAEPVEADHELDAATNSMARTQREVDAEDMETKVYVQGERVSHDGGDETRSVVIEHEGRFYPAVETSDRGGEPTYTYDDKMSYGTLREAADRSAEAYRFRDSLDPSAQMERSRQAEALDHAPTTSIGSRDGTGADYNELARYARPVGAEEERRLREAIERTLSRDELDRLKHGDVDVLRGIGDRDDQLTMARDYLRTSNDPEARHGLERVSEELSEERERQRQGRGHEGGGHE</sequence>
<reference evidence="3 4" key="1">
    <citation type="submission" date="2024-09" db="EMBL/GenBank/DDBJ databases">
        <authorList>
            <person name="Sun Q."/>
            <person name="Mori K."/>
        </authorList>
    </citation>
    <scope>NUCLEOTIDE SEQUENCE [LARGE SCALE GENOMIC DNA]</scope>
    <source>
        <strain evidence="3 4">CCM 7904</strain>
    </source>
</reference>
<comment type="caution">
    <text evidence="3">The sequence shown here is derived from an EMBL/GenBank/DDBJ whole genome shotgun (WGS) entry which is preliminary data.</text>
</comment>
<evidence type="ECO:0000259" key="2">
    <source>
        <dbReference type="Pfam" id="PF03432"/>
    </source>
</evidence>
<dbReference type="InterPro" id="IPR005094">
    <property type="entry name" value="Endonuclease_MobA/VirD2"/>
</dbReference>
<dbReference type="RefSeq" id="WP_265506125.1">
    <property type="nucleotide sequence ID" value="NZ_JAOTBE010000008.1"/>
</dbReference>
<evidence type="ECO:0000313" key="3">
    <source>
        <dbReference type="EMBL" id="MFC0199647.1"/>
    </source>
</evidence>
<name>A0ABV6CFY8_9RHOB</name>
<evidence type="ECO:0000313" key="4">
    <source>
        <dbReference type="Proteomes" id="UP001589795"/>
    </source>
</evidence>
<dbReference type="EMBL" id="JBHLWQ010000050">
    <property type="protein sequence ID" value="MFC0199647.1"/>
    <property type="molecule type" value="Genomic_DNA"/>
</dbReference>
<accession>A0ABV6CFY8</accession>
<keyword evidence="4" id="KW-1185">Reference proteome</keyword>
<feature type="region of interest" description="Disordered" evidence="1">
    <location>
        <begin position="671"/>
        <end position="712"/>
    </location>
</feature>
<feature type="compositionally biased region" description="Basic and acidic residues" evidence="1">
    <location>
        <begin position="589"/>
        <end position="598"/>
    </location>
</feature>
<proteinExistence type="predicted"/>
<feature type="domain" description="MobA/VirD2-like nuclease" evidence="2">
    <location>
        <begin position="90"/>
        <end position="179"/>
    </location>
</feature>
<organism evidence="3 4">
    <name type="scientific">Paracoccus rhizosphaerae</name>
    <dbReference type="NCBI Taxonomy" id="1133347"/>
    <lineage>
        <taxon>Bacteria</taxon>
        <taxon>Pseudomonadati</taxon>
        <taxon>Pseudomonadota</taxon>
        <taxon>Alphaproteobacteria</taxon>
        <taxon>Rhodobacterales</taxon>
        <taxon>Paracoccaceae</taxon>
        <taxon>Paracoccus</taxon>
    </lineage>
</organism>
<gene>
    <name evidence="3" type="ORF">ACFFIZ_04790</name>
</gene>